<name>A0A392S8E5_9FABA</name>
<keyword evidence="2" id="KW-1185">Reference proteome</keyword>
<comment type="caution">
    <text evidence="1">The sequence shown here is derived from an EMBL/GenBank/DDBJ whole genome shotgun (WGS) entry which is preliminary data.</text>
</comment>
<dbReference type="AlphaFoldDB" id="A0A392S8E5"/>
<feature type="non-terminal residue" evidence="1">
    <location>
        <position position="1"/>
    </location>
</feature>
<organism evidence="1 2">
    <name type="scientific">Trifolium medium</name>
    <dbReference type="NCBI Taxonomy" id="97028"/>
    <lineage>
        <taxon>Eukaryota</taxon>
        <taxon>Viridiplantae</taxon>
        <taxon>Streptophyta</taxon>
        <taxon>Embryophyta</taxon>
        <taxon>Tracheophyta</taxon>
        <taxon>Spermatophyta</taxon>
        <taxon>Magnoliopsida</taxon>
        <taxon>eudicotyledons</taxon>
        <taxon>Gunneridae</taxon>
        <taxon>Pentapetalae</taxon>
        <taxon>rosids</taxon>
        <taxon>fabids</taxon>
        <taxon>Fabales</taxon>
        <taxon>Fabaceae</taxon>
        <taxon>Papilionoideae</taxon>
        <taxon>50 kb inversion clade</taxon>
        <taxon>NPAAA clade</taxon>
        <taxon>Hologalegina</taxon>
        <taxon>IRL clade</taxon>
        <taxon>Trifolieae</taxon>
        <taxon>Trifolium</taxon>
    </lineage>
</organism>
<evidence type="ECO:0000313" key="1">
    <source>
        <dbReference type="EMBL" id="MCI44959.1"/>
    </source>
</evidence>
<dbReference type="EMBL" id="LXQA010337620">
    <property type="protein sequence ID" value="MCI44959.1"/>
    <property type="molecule type" value="Genomic_DNA"/>
</dbReference>
<dbReference type="Proteomes" id="UP000265520">
    <property type="component" value="Unassembled WGS sequence"/>
</dbReference>
<reference evidence="1 2" key="1">
    <citation type="journal article" date="2018" name="Front. Plant Sci.">
        <title>Red Clover (Trifolium pratense) and Zigzag Clover (T. medium) - A Picture of Genomic Similarities and Differences.</title>
        <authorList>
            <person name="Dluhosova J."/>
            <person name="Istvanek J."/>
            <person name="Nedelnik J."/>
            <person name="Repkova J."/>
        </authorList>
    </citation>
    <scope>NUCLEOTIDE SEQUENCE [LARGE SCALE GENOMIC DNA]</scope>
    <source>
        <strain evidence="2">cv. 10/8</strain>
        <tissue evidence="1">Leaf</tissue>
    </source>
</reference>
<evidence type="ECO:0000313" key="2">
    <source>
        <dbReference type="Proteomes" id="UP000265520"/>
    </source>
</evidence>
<accession>A0A392S8E5</accession>
<sequence length="37" mass="4314">AVSRGYLARDNDEEKFALGIAMSPSRDVWSVRWDMKR</sequence>
<protein>
    <submittedName>
        <fullName evidence="1">Uncharacterized protein</fullName>
    </submittedName>
</protein>
<proteinExistence type="predicted"/>